<sequence>MQTLLSTVENYSQQEKYSLQPTKCKIIKTGKPKIEDNFNFILNDTPIQNVETAVHLGITHSNNPRQTIPIHVQETSTKQGEQSYYNTGHLHNALASIQTSAKDIQRLPIKLRLLTGTYILQSNRAAFNQIDINPTCLLCEEDSETLFHFIHSCPALASARNHHMLELSHISQK</sequence>
<comment type="caution">
    <text evidence="1">The sequence shown here is derived from an EMBL/GenBank/DDBJ whole genome shotgun (WGS) entry which is preliminary data.</text>
</comment>
<evidence type="ECO:0000313" key="1">
    <source>
        <dbReference type="EMBL" id="VDI15810.1"/>
    </source>
</evidence>
<evidence type="ECO:0000313" key="2">
    <source>
        <dbReference type="Proteomes" id="UP000596742"/>
    </source>
</evidence>
<dbReference type="OrthoDB" id="6100900at2759"/>
<protein>
    <recommendedName>
        <fullName evidence="3">Reverse transcriptase zinc-binding domain-containing protein</fullName>
    </recommendedName>
</protein>
<gene>
    <name evidence="1" type="ORF">MGAL_10B011006</name>
</gene>
<dbReference type="AlphaFoldDB" id="A0A8B6D942"/>
<keyword evidence="2" id="KW-1185">Reference proteome</keyword>
<accession>A0A8B6D942</accession>
<name>A0A8B6D942_MYTGA</name>
<dbReference type="Proteomes" id="UP000596742">
    <property type="component" value="Unassembled WGS sequence"/>
</dbReference>
<organism evidence="1 2">
    <name type="scientific">Mytilus galloprovincialis</name>
    <name type="common">Mediterranean mussel</name>
    <dbReference type="NCBI Taxonomy" id="29158"/>
    <lineage>
        <taxon>Eukaryota</taxon>
        <taxon>Metazoa</taxon>
        <taxon>Spiralia</taxon>
        <taxon>Lophotrochozoa</taxon>
        <taxon>Mollusca</taxon>
        <taxon>Bivalvia</taxon>
        <taxon>Autobranchia</taxon>
        <taxon>Pteriomorphia</taxon>
        <taxon>Mytilida</taxon>
        <taxon>Mytiloidea</taxon>
        <taxon>Mytilidae</taxon>
        <taxon>Mytilinae</taxon>
        <taxon>Mytilus</taxon>
    </lineage>
</organism>
<evidence type="ECO:0008006" key="3">
    <source>
        <dbReference type="Google" id="ProtNLM"/>
    </source>
</evidence>
<dbReference type="EMBL" id="UYJE01003021">
    <property type="protein sequence ID" value="VDI15810.1"/>
    <property type="molecule type" value="Genomic_DNA"/>
</dbReference>
<reference evidence="1" key="1">
    <citation type="submission" date="2018-11" db="EMBL/GenBank/DDBJ databases">
        <authorList>
            <person name="Alioto T."/>
            <person name="Alioto T."/>
        </authorList>
    </citation>
    <scope>NUCLEOTIDE SEQUENCE</scope>
</reference>
<proteinExistence type="predicted"/>